<dbReference type="EMBL" id="BARW01004720">
    <property type="protein sequence ID" value="GAI65951.1"/>
    <property type="molecule type" value="Genomic_DNA"/>
</dbReference>
<organism evidence="1">
    <name type="scientific">marine sediment metagenome</name>
    <dbReference type="NCBI Taxonomy" id="412755"/>
    <lineage>
        <taxon>unclassified sequences</taxon>
        <taxon>metagenomes</taxon>
        <taxon>ecological metagenomes</taxon>
    </lineage>
</organism>
<dbReference type="GO" id="GO:0009228">
    <property type="term" value="P:thiamine biosynthetic process"/>
    <property type="evidence" value="ECO:0007669"/>
    <property type="project" value="InterPro"/>
</dbReference>
<reference evidence="1" key="1">
    <citation type="journal article" date="2014" name="Front. Microbiol.">
        <title>High frequency of phylogenetically diverse reductive dehalogenase-homologous genes in deep subseafloor sedimentary metagenomes.</title>
        <authorList>
            <person name="Kawai M."/>
            <person name="Futagami T."/>
            <person name="Toyoda A."/>
            <person name="Takaki Y."/>
            <person name="Nishi S."/>
            <person name="Hori S."/>
            <person name="Arai W."/>
            <person name="Tsubouchi T."/>
            <person name="Morono Y."/>
            <person name="Uchiyama I."/>
            <person name="Ito T."/>
            <person name="Fujiyama A."/>
            <person name="Inagaki F."/>
            <person name="Takami H."/>
        </authorList>
    </citation>
    <scope>NUCLEOTIDE SEQUENCE</scope>
    <source>
        <strain evidence="1">Expedition CK06-06</strain>
    </source>
</reference>
<dbReference type="InterPro" id="IPR002817">
    <property type="entry name" value="ThiC/BzaA/B"/>
</dbReference>
<evidence type="ECO:0000313" key="1">
    <source>
        <dbReference type="EMBL" id="GAI65951.1"/>
    </source>
</evidence>
<name>X1RG51_9ZZZZ</name>
<comment type="caution">
    <text evidence="1">The sequence shown here is derived from an EMBL/GenBank/DDBJ whole genome shotgun (WGS) entry which is preliminary data.</text>
</comment>
<proteinExistence type="predicted"/>
<dbReference type="Pfam" id="PF01964">
    <property type="entry name" value="ThiC_Rad_SAM"/>
    <property type="match status" value="1"/>
</dbReference>
<accession>X1RG51</accession>
<gene>
    <name evidence="1" type="ORF">S12H4_10827</name>
</gene>
<protein>
    <submittedName>
        <fullName evidence="1">Uncharacterized protein</fullName>
    </submittedName>
</protein>
<dbReference type="GO" id="GO:0051536">
    <property type="term" value="F:iron-sulfur cluster binding"/>
    <property type="evidence" value="ECO:0007669"/>
    <property type="project" value="InterPro"/>
</dbReference>
<feature type="non-terminal residue" evidence="1">
    <location>
        <position position="56"/>
    </location>
</feature>
<sequence length="56" mass="6396">MTILEEALKGNITKEMLHIAEIERVDVRKLMKKISKGEVVIMKRESFKPVGIGFPL</sequence>
<dbReference type="AlphaFoldDB" id="X1RG51"/>